<evidence type="ECO:0000256" key="3">
    <source>
        <dbReference type="ARBA" id="ARBA00023242"/>
    </source>
</evidence>
<feature type="compositionally biased region" description="Polar residues" evidence="4">
    <location>
        <begin position="384"/>
        <end position="393"/>
    </location>
</feature>
<reference evidence="7 8" key="1">
    <citation type="journal article" date="2018" name="MBio">
        <title>Comparative Genomics Reveals the Core Gene Toolbox for the Fungus-Insect Symbiosis.</title>
        <authorList>
            <person name="Wang Y."/>
            <person name="Stata M."/>
            <person name="Wang W."/>
            <person name="Stajich J.E."/>
            <person name="White M.M."/>
            <person name="Moncalvo J.M."/>
        </authorList>
    </citation>
    <scope>NUCLEOTIDE SEQUENCE [LARGE SCALE GENOMIC DNA]</scope>
    <source>
        <strain evidence="7 8">SC-DP-2</strain>
    </source>
</reference>
<name>A0A2T9ZIM4_9FUNG</name>
<dbReference type="CDD" id="cd00167">
    <property type="entry name" value="SANT"/>
    <property type="match status" value="1"/>
</dbReference>
<dbReference type="InterPro" id="IPR052435">
    <property type="entry name" value="YY1-Transcr_Regul"/>
</dbReference>
<dbReference type="PROSITE" id="PS51294">
    <property type="entry name" value="HTH_MYB"/>
    <property type="match status" value="1"/>
</dbReference>
<keyword evidence="8" id="KW-1185">Reference proteome</keyword>
<feature type="region of interest" description="Disordered" evidence="4">
    <location>
        <begin position="617"/>
        <end position="637"/>
    </location>
</feature>
<dbReference type="PANTHER" id="PTHR16088:SF3">
    <property type="entry name" value="GON-4-LIKE PROTEIN"/>
    <property type="match status" value="1"/>
</dbReference>
<dbReference type="Gene3D" id="1.10.10.60">
    <property type="entry name" value="Homeodomain-like"/>
    <property type="match status" value="1"/>
</dbReference>
<dbReference type="GO" id="GO:0006355">
    <property type="term" value="P:regulation of DNA-templated transcription"/>
    <property type="evidence" value="ECO:0007669"/>
    <property type="project" value="TreeGrafter"/>
</dbReference>
<dbReference type="EMBL" id="MBFS01000125">
    <property type="protein sequence ID" value="PVV04431.1"/>
    <property type="molecule type" value="Genomic_DNA"/>
</dbReference>
<dbReference type="SMART" id="SM00717">
    <property type="entry name" value="SANT"/>
    <property type="match status" value="2"/>
</dbReference>
<evidence type="ECO:0000256" key="1">
    <source>
        <dbReference type="ARBA" id="ARBA00023015"/>
    </source>
</evidence>
<evidence type="ECO:0000259" key="6">
    <source>
        <dbReference type="PROSITE" id="PS51294"/>
    </source>
</evidence>
<feature type="domain" description="HTH myb-type" evidence="6">
    <location>
        <begin position="1368"/>
        <end position="1424"/>
    </location>
</feature>
<organism evidence="7 8">
    <name type="scientific">Smittium megazygosporum</name>
    <dbReference type="NCBI Taxonomy" id="133381"/>
    <lineage>
        <taxon>Eukaryota</taxon>
        <taxon>Fungi</taxon>
        <taxon>Fungi incertae sedis</taxon>
        <taxon>Zoopagomycota</taxon>
        <taxon>Kickxellomycotina</taxon>
        <taxon>Harpellomycetes</taxon>
        <taxon>Harpellales</taxon>
        <taxon>Legeriomycetaceae</taxon>
        <taxon>Smittium</taxon>
    </lineage>
</organism>
<keyword evidence="1" id="KW-0805">Transcription regulation</keyword>
<protein>
    <recommendedName>
        <fullName evidence="9">Myb-like domain-containing protein</fullName>
    </recommendedName>
</protein>
<evidence type="ECO:0000256" key="4">
    <source>
        <dbReference type="SAM" id="MobiDB-lite"/>
    </source>
</evidence>
<dbReference type="GO" id="GO:0005634">
    <property type="term" value="C:nucleus"/>
    <property type="evidence" value="ECO:0007669"/>
    <property type="project" value="TreeGrafter"/>
</dbReference>
<feature type="region of interest" description="Disordered" evidence="4">
    <location>
        <begin position="275"/>
        <end position="324"/>
    </location>
</feature>
<feature type="region of interest" description="Disordered" evidence="4">
    <location>
        <begin position="360"/>
        <end position="395"/>
    </location>
</feature>
<dbReference type="InterPro" id="IPR017930">
    <property type="entry name" value="Myb_dom"/>
</dbReference>
<evidence type="ECO:0000256" key="2">
    <source>
        <dbReference type="ARBA" id="ARBA00023163"/>
    </source>
</evidence>
<proteinExistence type="predicted"/>
<gene>
    <name evidence="7" type="ORF">BB560_001073</name>
</gene>
<feature type="compositionally biased region" description="Basic and acidic residues" evidence="4">
    <location>
        <begin position="313"/>
        <end position="323"/>
    </location>
</feature>
<feature type="domain" description="Myb-like" evidence="5">
    <location>
        <begin position="178"/>
        <end position="245"/>
    </location>
</feature>
<keyword evidence="2" id="KW-0804">Transcription</keyword>
<dbReference type="OrthoDB" id="2143914at2759"/>
<evidence type="ECO:0000259" key="5">
    <source>
        <dbReference type="PROSITE" id="PS50090"/>
    </source>
</evidence>
<sequence>MDNIWNQSSEPFSWDDSIFDSFLEELKSIPGQTLEQDEKSDLNLIQNSEFNSLHSRNALISDTQSTNFTQTEPLKKHLNVLNYTKKKNKAKLNPKSQHYNKSKTKSTHFLASDPITPAPNHMNQVSRFFRSELGFHKNKLSNSKANSKISKPLLDQGDFQHKSFGDYSTSNNAIISKKWDIKESKFLLDEIQRLNALGASITHDCEDPNPSPTSLQIWDKISLALKKAGYSRTSIQCYKRWRSIYKHLGDQILNFIRVPTNTDTNKPKLHFPLLAPKKPDSGLKNDVTNSEMESSSCQSHSKLDFNVLTNNPKSDRGSKKNKETLVFNESKNDFVDPNDVLKYTHDSYLIPESETTVGLNMPSISLKKSGTSSKKSKKREHNSPHASNSNNKTTSKHIEELDSLVLTGDRFKSKFYCQLLTDIVEVFENPFSNASMAVKRVKWNREQNIEKKRSANPLQGLESSLDVYSTNKNLLSDSRNITDNFIFPSTNKSKADCSDTQATDENSKKVQHLSKKRKAEQSDLLGSLPTNTIPVEPSNHADSIGPPLNTFNMLHNCLENDMLNEIDTNNIDIQFQIPNSISNDYLNETDYYLEFIKSLNLPSLDINSFDSNQISQTSLTLGGNEPANQLGDEDSLSDSNIEFSERSSITNQNNSNLYPISNIGVDFNAGGILDSIPISNTLVSQNTLTTSYDTGLDPFKNTNEHSGSILSLDFTKPNQTDGATFFNIASLSSVNSLSLDVPFQMLDPNLKNFKLSGSTLSSNSDPMLQNTNQTQNSLKFRKDKTIDSKKTLNGLQYFGFLENAQENEPIHSQSLSNPLLNITENNTKTGVKDNNSASNTELNPEKLNNAIQKVLEKYNIQNNQIYGKHELLSSNETLNSKTTVSESDLKNIVFNVLSSLFKQDSPLFSDSLNTSNYSTQNQKLYNETLALRTVDMKTSNIDTDLESLYQEAIQAGEEIKYRNSTQSINESDYFLTDDQMKMLKNQQQQNLQLLLQTYLIECFQNSPHTEVALHWKSQILNIYNINKALSGNPSKSSFLFIPGALVVIPFILYIVSDIHCCFQVFESLESRYKPHHHRTLTSNETSSHLIVQDSAPSSDCINDFSKNKSPLQKNISFSDSKSAEKVHLQPSDKIKPRLNAPVPIAPSPQSSARIKSYTFLPKYANTPLSLSNPELQPKPSHQYVETGDFFNDPEFLMHTDILNLATTPGPCTCIPQSMPTHPFLLENILPNLYTQFVDKNGYKYNSSENSLISFHTYETSAACKVIADQLKLFSSSTKRPLNSRKKNVSSTAAASSNPENISKKFVGLENIQTELETNSENSSNNFENPLEEILQTSNFPNFAQYILIPIIDSLEWSYSLYPNIQMVRRFKNRVSFLPQEDALILLALSHFGFDDTSSISAHFLPCKTPNQIFNRVQNLRARRAPSNPVKDFSLQRILPLNLVQEEAIKAGIFIYGNDFKRYAAEFLSSWPRSVTKRILDNLFSILSYT</sequence>
<dbReference type="PROSITE" id="PS50090">
    <property type="entry name" value="MYB_LIKE"/>
    <property type="match status" value="1"/>
</dbReference>
<feature type="compositionally biased region" description="Basic residues" evidence="4">
    <location>
        <begin position="509"/>
        <end position="518"/>
    </location>
</feature>
<evidence type="ECO:0000313" key="7">
    <source>
        <dbReference type="EMBL" id="PVV04431.1"/>
    </source>
</evidence>
<dbReference type="GO" id="GO:0003712">
    <property type="term" value="F:transcription coregulator activity"/>
    <property type="evidence" value="ECO:0007669"/>
    <property type="project" value="TreeGrafter"/>
</dbReference>
<feature type="region of interest" description="Disordered" evidence="4">
    <location>
        <begin position="492"/>
        <end position="541"/>
    </location>
</feature>
<dbReference type="PANTHER" id="PTHR16088">
    <property type="entry name" value="YY1 ASSOCIATED PROTEIN-RELATED"/>
    <property type="match status" value="1"/>
</dbReference>
<keyword evidence="3" id="KW-0539">Nucleus</keyword>
<feature type="compositionally biased region" description="Low complexity" evidence="4">
    <location>
        <begin position="363"/>
        <end position="373"/>
    </location>
</feature>
<dbReference type="InterPro" id="IPR001005">
    <property type="entry name" value="SANT/Myb"/>
</dbReference>
<dbReference type="STRING" id="133381.A0A2T9ZIM4"/>
<comment type="caution">
    <text evidence="7">The sequence shown here is derived from an EMBL/GenBank/DDBJ whole genome shotgun (WGS) entry which is preliminary data.</text>
</comment>
<evidence type="ECO:0000313" key="8">
    <source>
        <dbReference type="Proteomes" id="UP000245609"/>
    </source>
</evidence>
<evidence type="ECO:0008006" key="9">
    <source>
        <dbReference type="Google" id="ProtNLM"/>
    </source>
</evidence>
<feature type="compositionally biased region" description="Polar residues" evidence="4">
    <location>
        <begin position="492"/>
        <end position="504"/>
    </location>
</feature>
<dbReference type="Proteomes" id="UP000245609">
    <property type="component" value="Unassembled WGS sequence"/>
</dbReference>
<accession>A0A2T9ZIM4</accession>
<feature type="compositionally biased region" description="Low complexity" evidence="4">
    <location>
        <begin position="290"/>
        <end position="300"/>
    </location>
</feature>